<reference evidence="2 3" key="1">
    <citation type="submission" date="2015-09" db="EMBL/GenBank/DDBJ databases">
        <title>Draft genome of the parasitic nematode Teladorsagia circumcincta isolate WARC Sus (inbred).</title>
        <authorList>
            <person name="Mitreva M."/>
        </authorList>
    </citation>
    <scope>NUCLEOTIDE SEQUENCE [LARGE SCALE GENOMIC DNA]</scope>
    <source>
        <strain evidence="2 3">S</strain>
    </source>
</reference>
<evidence type="ECO:0000313" key="3">
    <source>
        <dbReference type="Proteomes" id="UP000230423"/>
    </source>
</evidence>
<accession>A0A2G9TMI5</accession>
<dbReference type="CDD" id="cd01647">
    <property type="entry name" value="RT_LTR"/>
    <property type="match status" value="1"/>
</dbReference>
<dbReference type="PANTHER" id="PTHR37984:SF5">
    <property type="entry name" value="PROTEIN NYNRIN-LIKE"/>
    <property type="match status" value="1"/>
</dbReference>
<proteinExistence type="predicted"/>
<protein>
    <recommendedName>
        <fullName evidence="1">Reverse transcriptase domain-containing protein</fullName>
    </recommendedName>
</protein>
<gene>
    <name evidence="2" type="ORF">TELCIR_19879</name>
</gene>
<dbReference type="Proteomes" id="UP000230423">
    <property type="component" value="Unassembled WGS sequence"/>
</dbReference>
<dbReference type="PROSITE" id="PS50878">
    <property type="entry name" value="RT_POL"/>
    <property type="match status" value="1"/>
</dbReference>
<dbReference type="InterPro" id="IPR000477">
    <property type="entry name" value="RT_dom"/>
</dbReference>
<dbReference type="Pfam" id="PF00078">
    <property type="entry name" value="RVT_1"/>
    <property type="match status" value="1"/>
</dbReference>
<sequence length="160" mass="18091">GIFATLTGGQYFSHIDFADAYLQVEMDQQSKQLLTINTHRGLYQYNRLPFGVKSAPAIFQQIMDATFAGLQGVVAYLDDVIVVGRTEEERRRNLHAAFKRIAGSGLHVRMEKCRFATSSIHYLGYIIDKHGRRPDPRKIEAITKMPAPKDVSQLRSSSDF</sequence>
<dbReference type="InterPro" id="IPR050951">
    <property type="entry name" value="Retrovirus_Pol_polyprotein"/>
</dbReference>
<dbReference type="OrthoDB" id="5829234at2759"/>
<dbReference type="PANTHER" id="PTHR37984">
    <property type="entry name" value="PROTEIN CBG26694"/>
    <property type="match status" value="1"/>
</dbReference>
<dbReference type="Gene3D" id="3.30.70.270">
    <property type="match status" value="1"/>
</dbReference>
<evidence type="ECO:0000313" key="2">
    <source>
        <dbReference type="EMBL" id="PIO58682.1"/>
    </source>
</evidence>
<dbReference type="SUPFAM" id="SSF56672">
    <property type="entry name" value="DNA/RNA polymerases"/>
    <property type="match status" value="1"/>
</dbReference>
<dbReference type="InterPro" id="IPR043502">
    <property type="entry name" value="DNA/RNA_pol_sf"/>
</dbReference>
<dbReference type="InterPro" id="IPR043128">
    <property type="entry name" value="Rev_trsase/Diguanyl_cyclase"/>
</dbReference>
<organism evidence="2 3">
    <name type="scientific">Teladorsagia circumcincta</name>
    <name type="common">Brown stomach worm</name>
    <name type="synonym">Ostertagia circumcincta</name>
    <dbReference type="NCBI Taxonomy" id="45464"/>
    <lineage>
        <taxon>Eukaryota</taxon>
        <taxon>Metazoa</taxon>
        <taxon>Ecdysozoa</taxon>
        <taxon>Nematoda</taxon>
        <taxon>Chromadorea</taxon>
        <taxon>Rhabditida</taxon>
        <taxon>Rhabditina</taxon>
        <taxon>Rhabditomorpha</taxon>
        <taxon>Strongyloidea</taxon>
        <taxon>Trichostrongylidae</taxon>
        <taxon>Teladorsagia</taxon>
    </lineage>
</organism>
<name>A0A2G9TMI5_TELCI</name>
<keyword evidence="3" id="KW-1185">Reference proteome</keyword>
<dbReference type="AlphaFoldDB" id="A0A2G9TMI5"/>
<evidence type="ECO:0000259" key="1">
    <source>
        <dbReference type="PROSITE" id="PS50878"/>
    </source>
</evidence>
<feature type="domain" description="Reverse transcriptase" evidence="1">
    <location>
        <begin position="1"/>
        <end position="127"/>
    </location>
</feature>
<feature type="non-terminal residue" evidence="2">
    <location>
        <position position="1"/>
    </location>
</feature>
<dbReference type="EMBL" id="KZ360297">
    <property type="protein sequence ID" value="PIO58682.1"/>
    <property type="molecule type" value="Genomic_DNA"/>
</dbReference>
<dbReference type="Gene3D" id="3.10.10.10">
    <property type="entry name" value="HIV Type 1 Reverse Transcriptase, subunit A, domain 1"/>
    <property type="match status" value="1"/>
</dbReference>